<dbReference type="NCBIfam" id="TIGR03590">
    <property type="entry name" value="PseG"/>
    <property type="match status" value="1"/>
</dbReference>
<accession>A0A840DL02</accession>
<dbReference type="GO" id="GO:0016758">
    <property type="term" value="F:hexosyltransferase activity"/>
    <property type="evidence" value="ECO:0007669"/>
    <property type="project" value="InterPro"/>
</dbReference>
<evidence type="ECO:0000313" key="6">
    <source>
        <dbReference type="Proteomes" id="UP000559598"/>
    </source>
</evidence>
<dbReference type="AlphaFoldDB" id="A0A840DL02"/>
<dbReference type="EC" id="3.6.1.57" evidence="5"/>
<feature type="binding site" evidence="3">
    <location>
        <position position="276"/>
    </location>
    <ligand>
        <name>substrate</name>
    </ligand>
</feature>
<protein>
    <submittedName>
        <fullName evidence="5">UDP-2,4-diacetamido-2,4, 6-trideoxy-beta-L-altropyranose hydrolase</fullName>
        <ecNumber evidence="5">3.6.1.57</ecNumber>
    </submittedName>
</protein>
<feature type="active site" description="Proton acceptor" evidence="2">
    <location>
        <position position="18"/>
    </location>
</feature>
<reference evidence="5 6" key="1">
    <citation type="submission" date="2020-08" db="EMBL/GenBank/DDBJ databases">
        <title>Genomic Encyclopedia of Type Strains, Phase IV (KMG-IV): sequencing the most valuable type-strain genomes for metagenomic binning, comparative biology and taxonomic classification.</title>
        <authorList>
            <person name="Goeker M."/>
        </authorList>
    </citation>
    <scope>NUCLEOTIDE SEQUENCE [LARGE SCALE GENOMIC DNA]</scope>
    <source>
        <strain evidence="5 6">DSM 17075</strain>
    </source>
</reference>
<dbReference type="Proteomes" id="UP000559598">
    <property type="component" value="Unassembled WGS sequence"/>
</dbReference>
<sequence length="366" mass="42414">MMNIFFRVDASIEIGTGHVMRCLTLADELKKYGNRVMFICRMHKGHLCNFIESKGYEVARLPQIQEEIEWLTPHSHWLGAHWLTDVHDTIQSLKKNAPIDWLIIDHYGIEENWQKEVRPYVKKIMVIDDLADRKHDCDLLLDQNYYAQMENRYRHLVKNETRLLLGPKYALIREEFKKVRLNLKERNGEVKRIVVFLGGSDPHNVTELVLEALKIEEFRNIEVNVIVGTSNIHKERIQNICSQVPRFHFHCQINNMAELMATADLAIGAGGTAIWERCYLGLPSLVIILASNQEQVIHALEWYGAVYNLGYKENICIEHIVCSLKKLINNKKILRDMSRKCRDLFGESLGNELVVSLLKGDSDVII</sequence>
<dbReference type="Gene3D" id="3.40.50.2000">
    <property type="entry name" value="Glycogen Phosphorylase B"/>
    <property type="match status" value="1"/>
</dbReference>
<evidence type="ECO:0000256" key="1">
    <source>
        <dbReference type="ARBA" id="ARBA00023136"/>
    </source>
</evidence>
<dbReference type="RefSeq" id="WP_183184076.1">
    <property type="nucleotide sequence ID" value="NZ_BMNP01000006.1"/>
</dbReference>
<dbReference type="GO" id="GO:0016787">
    <property type="term" value="F:hydrolase activity"/>
    <property type="evidence" value="ECO:0007669"/>
    <property type="project" value="UniProtKB-KW"/>
</dbReference>
<organism evidence="5 6">
    <name type="scientific">Anoxybacteroides voinovskiense</name>
    <dbReference type="NCBI Taxonomy" id="230470"/>
    <lineage>
        <taxon>Bacteria</taxon>
        <taxon>Bacillati</taxon>
        <taxon>Bacillota</taxon>
        <taxon>Bacilli</taxon>
        <taxon>Bacillales</taxon>
        <taxon>Anoxybacillaceae</taxon>
        <taxon>Anoxybacteroides</taxon>
    </lineage>
</organism>
<dbReference type="InterPro" id="IPR007235">
    <property type="entry name" value="Glyco_trans_28_C"/>
</dbReference>
<keyword evidence="6" id="KW-1185">Reference proteome</keyword>
<name>A0A840DL02_9BACL</name>
<proteinExistence type="predicted"/>
<dbReference type="Gene3D" id="3.40.50.11190">
    <property type="match status" value="1"/>
</dbReference>
<dbReference type="PANTHER" id="PTHR21015">
    <property type="entry name" value="UDP-N-ACETYLGLUCOSAMINE--N-ACETYLMURAMYL-(PENTAPEPTIDE) PYROPHOSPHORYL-UNDECAPRENOL N-ACETYLGLUCOSAMINE TRANSFERASE 1"/>
    <property type="match status" value="1"/>
</dbReference>
<dbReference type="Pfam" id="PF04101">
    <property type="entry name" value="Glyco_tran_28_C"/>
    <property type="match status" value="1"/>
</dbReference>
<dbReference type="SUPFAM" id="SSF53756">
    <property type="entry name" value="UDP-Glycosyltransferase/glycogen phosphorylase"/>
    <property type="match status" value="1"/>
</dbReference>
<evidence type="ECO:0000259" key="4">
    <source>
        <dbReference type="Pfam" id="PF04101"/>
    </source>
</evidence>
<keyword evidence="1" id="KW-0472">Membrane</keyword>
<evidence type="ECO:0000256" key="3">
    <source>
        <dbReference type="PIRSR" id="PIRSR620023-2"/>
    </source>
</evidence>
<dbReference type="PANTHER" id="PTHR21015:SF22">
    <property type="entry name" value="GLYCOSYLTRANSFERASE"/>
    <property type="match status" value="1"/>
</dbReference>
<comment type="caution">
    <text evidence="5">The sequence shown here is derived from an EMBL/GenBank/DDBJ whole genome shotgun (WGS) entry which is preliminary data.</text>
</comment>
<dbReference type="EMBL" id="JACIDE010000008">
    <property type="protein sequence ID" value="MBB4073744.1"/>
    <property type="molecule type" value="Genomic_DNA"/>
</dbReference>
<gene>
    <name evidence="5" type="ORF">GGR02_001506</name>
</gene>
<evidence type="ECO:0000313" key="5">
    <source>
        <dbReference type="EMBL" id="MBB4073744.1"/>
    </source>
</evidence>
<keyword evidence="5" id="KW-0378">Hydrolase</keyword>
<dbReference type="InterPro" id="IPR020023">
    <property type="entry name" value="PseG"/>
</dbReference>
<evidence type="ECO:0000256" key="2">
    <source>
        <dbReference type="PIRSR" id="PIRSR620023-1"/>
    </source>
</evidence>
<feature type="domain" description="Glycosyl transferase family 28 C-terminal" evidence="4">
    <location>
        <begin position="194"/>
        <end position="340"/>
    </location>
</feature>
<feature type="binding site" evidence="3">
    <location>
        <position position="173"/>
    </location>
    <ligand>
        <name>substrate</name>
    </ligand>
</feature>